<dbReference type="PANTHER" id="PTHR44099">
    <property type="entry name" value="RABCONNECTIN-3B, ISOFORM A"/>
    <property type="match status" value="1"/>
</dbReference>
<reference evidence="3" key="1">
    <citation type="submission" date="2021-06" db="EMBL/GenBank/DDBJ databases">
        <authorList>
            <person name="Kallberg Y."/>
            <person name="Tangrot J."/>
            <person name="Rosling A."/>
        </authorList>
    </citation>
    <scope>NUCLEOTIDE SEQUENCE</scope>
    <source>
        <strain evidence="3">IA702</strain>
    </source>
</reference>
<protein>
    <submittedName>
        <fullName evidence="3">6764_t:CDS:1</fullName>
    </submittedName>
</protein>
<sequence length="1182" mass="131529">MSSSSLVIPIARWDHPPYSPVTCIAYKEAHIVTGLKNGSIWIYAWRIGERGNIELQHKIFCLGHSSPVTTLAIIENQTDGNAGNKYVVISASEDGEIMKWSLVDGRCLASISRVLDGIPMALNCLADYTQPAKYILCSGFSNEIAILNVSNLEVVRVWGGHNDWAACTPFYDSDARQIRLLTCTFNGKLRIWSFDETKQTITKEYDVINVLSTNGEKIFKLVNNPYDIGVILAISRNSVSTFTVRRNRALNVQRIEVPNRGEIWQSGAFAPKFKLILWTERGNAYVYMLPSMDRAYSVDNASTLHRRSVSRRSSMPLTPNENANTEKTMHAGRSRPTLTEIVCCENDARLYHTSQTIVLAAANSTDRSPWYLLTFRNYSSSTHFSWKSLPANTARMRITESENDIVSVNKWNVESDLASLWPLKKEDNRAEVTVSAMIYEEHMAFGYDNGEIHIYPLSKVLSEDFSTADQSNDVRILRGHYGRVTCIYTPSSSNFGKKYILTGGEDFSVRVWSFENGKRLAKFATHSQSVTTFVDVPCDVGTRLRGCVVSIARDNSLSIISLDEMSCLYAFEGHTHGIAGLQWRPNRDLLVIFYRDESAHCWQIQSGTLDKIVCGKAARDMMNETQWKMSVIPSNEASKQIDSKSSSIISRPIHFQETDTTPLHILTINIKQLINDIYHYHVSSFGSFTLFKPEELNEKSPVLQSKIVSWATPAHPNHLTGGTSSTSASNETASRALGPKLVDSLISCLISWGVDDEMDKICVEKLGLKRSWNGISLGLKGANGCLSVAAPSPGDGRAQWKISPIITGTRLEKYSNDLITHYGTRLPLRIDGFCYPSLSFLAKYFQDSVPDVQSAARTLFSSSLNSMPREQRQAVIDYWKQFLPAVASGPDFSNNQYMARSTILLGMIGVDNPKVLPENVAESVSLSLTILLNDEAKLSNRLAALDLSIDSDTNVAPVKAMARQAIFHVASINTPLFISTLIYDTKNTKKPTEKKGYLRLVSLFIKKMPLVLYSNLPKVVEVVVKSLDPNIPNMRETVLQTSTGILHDLVKTFPSISFHGPSQKLAIGTLEGATVVYDLRTATQCQVLEGHTRAVTALSFSEDGKRIVSCSLDEKTVRVWNPSPSLLGVFGGASRDRKAFGFNLGDDVHLSVPASNNVIHFEWPSENTVKLYVHENIMSFNV</sequence>
<gene>
    <name evidence="3" type="ORF">POCULU_LOCUS98</name>
</gene>
<feature type="region of interest" description="Disordered" evidence="2">
    <location>
        <begin position="308"/>
        <end position="332"/>
    </location>
</feature>
<proteinExistence type="predicted"/>
<evidence type="ECO:0000313" key="4">
    <source>
        <dbReference type="Proteomes" id="UP000789572"/>
    </source>
</evidence>
<dbReference type="SUPFAM" id="SSF48371">
    <property type="entry name" value="ARM repeat"/>
    <property type="match status" value="1"/>
</dbReference>
<dbReference type="SUPFAM" id="SSF50998">
    <property type="entry name" value="Quinoprotein alcohol dehydrogenase-like"/>
    <property type="match status" value="1"/>
</dbReference>
<dbReference type="Gene3D" id="2.130.10.10">
    <property type="entry name" value="YVTN repeat-like/Quinoprotein amine dehydrogenase"/>
    <property type="match status" value="4"/>
</dbReference>
<dbReference type="InterPro" id="IPR001680">
    <property type="entry name" value="WD40_rpt"/>
</dbReference>
<feature type="repeat" description="WD" evidence="1">
    <location>
        <begin position="1088"/>
        <end position="1121"/>
    </location>
</feature>
<keyword evidence="1" id="KW-0853">WD repeat</keyword>
<organism evidence="3 4">
    <name type="scientific">Paraglomus occultum</name>
    <dbReference type="NCBI Taxonomy" id="144539"/>
    <lineage>
        <taxon>Eukaryota</taxon>
        <taxon>Fungi</taxon>
        <taxon>Fungi incertae sedis</taxon>
        <taxon>Mucoromycota</taxon>
        <taxon>Glomeromycotina</taxon>
        <taxon>Glomeromycetes</taxon>
        <taxon>Paraglomerales</taxon>
        <taxon>Paraglomeraceae</taxon>
        <taxon>Paraglomus</taxon>
    </lineage>
</organism>
<dbReference type="GO" id="GO:0005737">
    <property type="term" value="C:cytoplasm"/>
    <property type="evidence" value="ECO:0007669"/>
    <property type="project" value="TreeGrafter"/>
</dbReference>
<dbReference type="SUPFAM" id="SSF50978">
    <property type="entry name" value="WD40 repeat-like"/>
    <property type="match status" value="1"/>
</dbReference>
<dbReference type="AlphaFoldDB" id="A0A9N8VGK9"/>
<dbReference type="InterPro" id="IPR011047">
    <property type="entry name" value="Quinoprotein_ADH-like_sf"/>
</dbReference>
<feature type="repeat" description="WD" evidence="1">
    <location>
        <begin position="571"/>
        <end position="612"/>
    </location>
</feature>
<dbReference type="PANTHER" id="PTHR44099:SF4">
    <property type="entry name" value="RABCONNECTIN-3B, ISOFORM A"/>
    <property type="match status" value="1"/>
</dbReference>
<name>A0A9N8VGK9_9GLOM</name>
<feature type="repeat" description="WD" evidence="1">
    <location>
        <begin position="477"/>
        <end position="522"/>
    </location>
</feature>
<dbReference type="InterPro" id="IPR016024">
    <property type="entry name" value="ARM-type_fold"/>
</dbReference>
<evidence type="ECO:0000256" key="2">
    <source>
        <dbReference type="SAM" id="MobiDB-lite"/>
    </source>
</evidence>
<dbReference type="Pfam" id="PF19056">
    <property type="entry name" value="WD40_2"/>
    <property type="match status" value="1"/>
</dbReference>
<dbReference type="OrthoDB" id="338622at2759"/>
<accession>A0A9N8VGK9</accession>
<dbReference type="InterPro" id="IPR049916">
    <property type="entry name" value="WDR72-like"/>
</dbReference>
<dbReference type="Proteomes" id="UP000789572">
    <property type="component" value="Unassembled WGS sequence"/>
</dbReference>
<dbReference type="PROSITE" id="PS50082">
    <property type="entry name" value="WD_REPEATS_2"/>
    <property type="match status" value="3"/>
</dbReference>
<dbReference type="EMBL" id="CAJVPJ010000005">
    <property type="protein sequence ID" value="CAG8452340.1"/>
    <property type="molecule type" value="Genomic_DNA"/>
</dbReference>
<keyword evidence="4" id="KW-1185">Reference proteome</keyword>
<dbReference type="Gene3D" id="1.25.10.10">
    <property type="entry name" value="Leucine-rich Repeat Variant"/>
    <property type="match status" value="1"/>
</dbReference>
<dbReference type="InterPro" id="IPR036322">
    <property type="entry name" value="WD40_repeat_dom_sf"/>
</dbReference>
<dbReference type="InterPro" id="IPR011989">
    <property type="entry name" value="ARM-like"/>
</dbReference>
<dbReference type="SMART" id="SM00320">
    <property type="entry name" value="WD40"/>
    <property type="match status" value="7"/>
</dbReference>
<evidence type="ECO:0000313" key="3">
    <source>
        <dbReference type="EMBL" id="CAG8452340.1"/>
    </source>
</evidence>
<comment type="caution">
    <text evidence="3">The sequence shown here is derived from an EMBL/GenBank/DDBJ whole genome shotgun (WGS) entry which is preliminary data.</text>
</comment>
<dbReference type="PROSITE" id="PS50294">
    <property type="entry name" value="WD_REPEATS_REGION"/>
    <property type="match status" value="1"/>
</dbReference>
<feature type="compositionally biased region" description="Polar residues" evidence="2">
    <location>
        <begin position="311"/>
        <end position="326"/>
    </location>
</feature>
<dbReference type="Pfam" id="PF00400">
    <property type="entry name" value="WD40"/>
    <property type="match status" value="3"/>
</dbReference>
<evidence type="ECO:0000256" key="1">
    <source>
        <dbReference type="PROSITE-ProRule" id="PRU00221"/>
    </source>
</evidence>
<dbReference type="InterPro" id="IPR015943">
    <property type="entry name" value="WD40/YVTN_repeat-like_dom_sf"/>
</dbReference>